<evidence type="ECO:0000313" key="1">
    <source>
        <dbReference type="EMBL" id="AER20048.1"/>
    </source>
</evidence>
<protein>
    <submittedName>
        <fullName evidence="1">Uncharacterized protein</fullName>
    </submittedName>
</protein>
<accession>G7SHN8</accession>
<organism evidence="1 2">
    <name type="scientific">Streptococcus suis D12</name>
    <dbReference type="NCBI Taxonomy" id="1004952"/>
    <lineage>
        <taxon>Bacteria</taxon>
        <taxon>Bacillati</taxon>
        <taxon>Bacillota</taxon>
        <taxon>Bacilli</taxon>
        <taxon>Lactobacillales</taxon>
        <taxon>Streptococcaceae</taxon>
        <taxon>Streptococcus</taxon>
    </lineage>
</organism>
<dbReference type="HOGENOM" id="CLU_3066865_0_0_9"/>
<gene>
    <name evidence="1" type="ORF">SSUD12_1780</name>
</gene>
<proteinExistence type="predicted"/>
<sequence length="53" mass="5967">MIKAIFGSRKESDQLKKSSSTTLQFKLLGRNSASKTNDDYKRLELAIVGVHRV</sequence>
<evidence type="ECO:0000313" key="2">
    <source>
        <dbReference type="Proteomes" id="UP000008845"/>
    </source>
</evidence>
<dbReference type="AlphaFoldDB" id="G7SHN8"/>
<reference evidence="1 2" key="1">
    <citation type="journal article" date="2011" name="BMC Genomics">
        <title>Comparative Genomic Analysis of Streptococcus suis reveals significant genomic diversity among different serotypes.</title>
        <authorList>
            <person name="Zhang A."/>
            <person name="Yang M."/>
            <person name="Hu P."/>
            <person name="Wu J."/>
            <person name="Chen B."/>
            <person name="Hua Y."/>
            <person name="Yu J."/>
            <person name="Chen H."/>
            <person name="Xiao J."/>
            <person name="Jin M."/>
        </authorList>
    </citation>
    <scope>NUCLEOTIDE SEQUENCE [LARGE SCALE GENOMIC DNA]</scope>
    <source>
        <strain evidence="1">D12</strain>
    </source>
</reference>
<dbReference type="KEGG" id="ssk:SSUD12_1780"/>
<dbReference type="Proteomes" id="UP000008845">
    <property type="component" value="Chromosome"/>
</dbReference>
<dbReference type="EMBL" id="CP002644">
    <property type="protein sequence ID" value="AER20048.1"/>
    <property type="molecule type" value="Genomic_DNA"/>
</dbReference>
<name>G7SHN8_STRSU</name>